<dbReference type="GO" id="GO:0008898">
    <property type="term" value="F:S-adenosylmethionine-homocysteine S-methyltransferase activity"/>
    <property type="evidence" value="ECO:0007669"/>
    <property type="project" value="TreeGrafter"/>
</dbReference>
<dbReference type="Proteomes" id="UP000199046">
    <property type="component" value="Unassembled WGS sequence"/>
</dbReference>
<dbReference type="SUPFAM" id="SSF82282">
    <property type="entry name" value="Homocysteine S-methyltransferase"/>
    <property type="match status" value="1"/>
</dbReference>
<evidence type="ECO:0000259" key="8">
    <source>
        <dbReference type="PROSITE" id="PS50970"/>
    </source>
</evidence>
<name>A0A1I1JHE4_9GAMM</name>
<dbReference type="EMBL" id="FOLY01000003">
    <property type="protein sequence ID" value="SFC47937.1"/>
    <property type="molecule type" value="Genomic_DNA"/>
</dbReference>
<dbReference type="Gene3D" id="3.20.20.330">
    <property type="entry name" value="Homocysteine-binding-like domain"/>
    <property type="match status" value="1"/>
</dbReference>
<feature type="binding site" evidence="6 7">
    <location>
        <position position="300"/>
    </location>
    <ligand>
        <name>Zn(2+)</name>
        <dbReference type="ChEBI" id="CHEBI:29105"/>
    </ligand>
</feature>
<evidence type="ECO:0000256" key="4">
    <source>
        <dbReference type="ARBA" id="ARBA00022833"/>
    </source>
</evidence>
<dbReference type="OrthoDB" id="9803687at2"/>
<evidence type="ECO:0000256" key="6">
    <source>
        <dbReference type="PIRSR" id="PIRSR037505-2"/>
    </source>
</evidence>
<feature type="binding site" evidence="6 7">
    <location>
        <position position="232"/>
    </location>
    <ligand>
        <name>Zn(2+)</name>
        <dbReference type="ChEBI" id="CHEBI:29105"/>
    </ligand>
</feature>
<accession>A0A1I1JHE4</accession>
<dbReference type="InterPro" id="IPR003726">
    <property type="entry name" value="HCY_dom"/>
</dbReference>
<evidence type="ECO:0000256" key="1">
    <source>
        <dbReference type="ARBA" id="ARBA00022603"/>
    </source>
</evidence>
<dbReference type="FunFam" id="3.20.20.330:FF:000002">
    <property type="entry name" value="Homocysteine S-methyltransferase"/>
    <property type="match status" value="1"/>
</dbReference>
<protein>
    <recommendedName>
        <fullName evidence="5">S-methylmethionine:homocysteine methyltransferase</fullName>
    </recommendedName>
</protein>
<evidence type="ECO:0000256" key="3">
    <source>
        <dbReference type="ARBA" id="ARBA00022723"/>
    </source>
</evidence>
<sequence length="318" mass="34139">MTTTLDPIARSLLDHPLLVVDGALATELEARGCDLNDSLWSARVLAERPELIREVHLDYFRAGADIAITSSYQATLEGYMARGMSEAEALALITRSVSLAVEARDTFWKETDHEGRPKPSVAASVGPYGAYLADGSEYRGHYEIDEAGLVAFHRARMAALVAAGADVLACETLPSLIEAKALVTVLREFPDMSAWITFTAQDGEHISEGTPIAECARWLDEQPQVAALGVNCTALEHIPSLLEQMAAATDKPLIVYPNSGETYDANSKTWQGGCSVAHGAGFGEQAAQWYARGARLIGGCCRTTPEDIRAIAGFRAGL</sequence>
<keyword evidence="2 7" id="KW-0808">Transferase</keyword>
<dbReference type="PANTHER" id="PTHR46015">
    <property type="entry name" value="ZGC:172121"/>
    <property type="match status" value="1"/>
</dbReference>
<dbReference type="STRING" id="402385.SAMN05421848_1568"/>
<keyword evidence="10" id="KW-1185">Reference proteome</keyword>
<dbReference type="InterPro" id="IPR051486">
    <property type="entry name" value="Hcy_S-methyltransferase"/>
</dbReference>
<evidence type="ECO:0000313" key="10">
    <source>
        <dbReference type="Proteomes" id="UP000199046"/>
    </source>
</evidence>
<dbReference type="Pfam" id="PF02574">
    <property type="entry name" value="S-methyl_trans"/>
    <property type="match status" value="1"/>
</dbReference>
<dbReference type="InterPro" id="IPR036589">
    <property type="entry name" value="HCY_dom_sf"/>
</dbReference>
<feature type="binding site" evidence="6 7">
    <location>
        <position position="301"/>
    </location>
    <ligand>
        <name>Zn(2+)</name>
        <dbReference type="ChEBI" id="CHEBI:29105"/>
    </ligand>
</feature>
<dbReference type="GO" id="GO:0009086">
    <property type="term" value="P:methionine biosynthetic process"/>
    <property type="evidence" value="ECO:0007669"/>
    <property type="project" value="InterPro"/>
</dbReference>
<keyword evidence="4 6" id="KW-0862">Zinc</keyword>
<evidence type="ECO:0000256" key="5">
    <source>
        <dbReference type="ARBA" id="ARBA00076752"/>
    </source>
</evidence>
<dbReference type="GO" id="GO:0008270">
    <property type="term" value="F:zinc ion binding"/>
    <property type="evidence" value="ECO:0007669"/>
    <property type="project" value="InterPro"/>
</dbReference>
<feature type="domain" description="Hcy-binding" evidence="8">
    <location>
        <begin position="6"/>
        <end position="315"/>
    </location>
</feature>
<dbReference type="NCBIfam" id="NF007020">
    <property type="entry name" value="PRK09485.1"/>
    <property type="match status" value="1"/>
</dbReference>
<keyword evidence="3 6" id="KW-0479">Metal-binding</keyword>
<dbReference type="PANTHER" id="PTHR46015:SF1">
    <property type="entry name" value="HOMOCYSTEINE S-METHYLTRANSFERASE-LIKE ISOFORM 1"/>
    <property type="match status" value="1"/>
</dbReference>
<dbReference type="GO" id="GO:0032259">
    <property type="term" value="P:methylation"/>
    <property type="evidence" value="ECO:0007669"/>
    <property type="project" value="UniProtKB-KW"/>
</dbReference>
<dbReference type="RefSeq" id="WP_090132621.1">
    <property type="nucleotide sequence ID" value="NZ_FOLY01000003.1"/>
</dbReference>
<dbReference type="AlphaFoldDB" id="A0A1I1JHE4"/>
<dbReference type="InterPro" id="IPR017226">
    <property type="entry name" value="BHMT-like"/>
</dbReference>
<dbReference type="PIRSF" id="PIRSF037505">
    <property type="entry name" value="Betaine_HMT"/>
    <property type="match status" value="1"/>
</dbReference>
<evidence type="ECO:0000313" key="9">
    <source>
        <dbReference type="EMBL" id="SFC47937.1"/>
    </source>
</evidence>
<keyword evidence="1 7" id="KW-0489">Methyltransferase</keyword>
<dbReference type="PROSITE" id="PS50970">
    <property type="entry name" value="HCY"/>
    <property type="match status" value="1"/>
</dbReference>
<proteinExistence type="predicted"/>
<evidence type="ECO:0000256" key="7">
    <source>
        <dbReference type="PROSITE-ProRule" id="PRU00333"/>
    </source>
</evidence>
<reference evidence="10" key="1">
    <citation type="submission" date="2016-10" db="EMBL/GenBank/DDBJ databases">
        <authorList>
            <person name="Varghese N."/>
            <person name="Submissions S."/>
        </authorList>
    </citation>
    <scope>NUCLEOTIDE SEQUENCE [LARGE SCALE GENOMIC DNA]</scope>
    <source>
        <strain evidence="10">DSM 23439</strain>
    </source>
</reference>
<gene>
    <name evidence="9" type="ORF">SAMN05421848_1568</name>
</gene>
<comment type="cofactor">
    <cofactor evidence="6">
        <name>Zn(2+)</name>
        <dbReference type="ChEBI" id="CHEBI:29105"/>
    </cofactor>
    <text evidence="6">Binds 1 zinc ion per subunit.</text>
</comment>
<dbReference type="GO" id="GO:0033528">
    <property type="term" value="P:S-methylmethionine cycle"/>
    <property type="evidence" value="ECO:0007669"/>
    <property type="project" value="TreeGrafter"/>
</dbReference>
<organism evidence="9 10">
    <name type="scientific">Kushneria avicenniae</name>
    <dbReference type="NCBI Taxonomy" id="402385"/>
    <lineage>
        <taxon>Bacteria</taxon>
        <taxon>Pseudomonadati</taxon>
        <taxon>Pseudomonadota</taxon>
        <taxon>Gammaproteobacteria</taxon>
        <taxon>Oceanospirillales</taxon>
        <taxon>Halomonadaceae</taxon>
        <taxon>Kushneria</taxon>
    </lineage>
</organism>
<evidence type="ECO:0000256" key="2">
    <source>
        <dbReference type="ARBA" id="ARBA00022679"/>
    </source>
</evidence>